<dbReference type="EMBL" id="CP000360">
    <property type="protein sequence ID" value="ABF42572.1"/>
    <property type="molecule type" value="Genomic_DNA"/>
</dbReference>
<dbReference type="Proteomes" id="UP000002432">
    <property type="component" value="Chromosome"/>
</dbReference>
<feature type="transmembrane region" description="Helical" evidence="1">
    <location>
        <begin position="146"/>
        <end position="169"/>
    </location>
</feature>
<name>Q1IKM8_KORVE</name>
<feature type="transmembrane region" description="Helical" evidence="1">
    <location>
        <begin position="314"/>
        <end position="332"/>
    </location>
</feature>
<organism evidence="2 3">
    <name type="scientific">Koribacter versatilis (strain Ellin345)</name>
    <dbReference type="NCBI Taxonomy" id="204669"/>
    <lineage>
        <taxon>Bacteria</taxon>
        <taxon>Pseudomonadati</taxon>
        <taxon>Acidobacteriota</taxon>
        <taxon>Terriglobia</taxon>
        <taxon>Terriglobales</taxon>
        <taxon>Candidatus Korobacteraceae</taxon>
        <taxon>Candidatus Korobacter</taxon>
    </lineage>
</organism>
<feature type="transmembrane region" description="Helical" evidence="1">
    <location>
        <begin position="181"/>
        <end position="200"/>
    </location>
</feature>
<dbReference type="STRING" id="204669.Acid345_3571"/>
<dbReference type="OrthoDB" id="111561at2"/>
<evidence type="ECO:0008006" key="4">
    <source>
        <dbReference type="Google" id="ProtNLM"/>
    </source>
</evidence>
<feature type="transmembrane region" description="Helical" evidence="1">
    <location>
        <begin position="240"/>
        <end position="259"/>
    </location>
</feature>
<dbReference type="EnsemblBacteria" id="ABF42572">
    <property type="protein sequence ID" value="ABF42572"/>
    <property type="gene ID" value="Acid345_3571"/>
</dbReference>
<dbReference type="AlphaFoldDB" id="Q1IKM8"/>
<keyword evidence="1" id="KW-1133">Transmembrane helix</keyword>
<feature type="transmembrane region" description="Helical" evidence="1">
    <location>
        <begin position="490"/>
        <end position="507"/>
    </location>
</feature>
<feature type="transmembrane region" description="Helical" evidence="1">
    <location>
        <begin position="31"/>
        <end position="55"/>
    </location>
</feature>
<keyword evidence="1" id="KW-0472">Membrane</keyword>
<keyword evidence="1" id="KW-0812">Transmembrane</keyword>
<reference evidence="2 3" key="1">
    <citation type="journal article" date="2009" name="Appl. Environ. Microbiol.">
        <title>Three genomes from the phylum Acidobacteria provide insight into the lifestyles of these microorganisms in soils.</title>
        <authorList>
            <person name="Ward N.L."/>
            <person name="Challacombe J.F."/>
            <person name="Janssen P.H."/>
            <person name="Henrissat B."/>
            <person name="Coutinho P.M."/>
            <person name="Wu M."/>
            <person name="Xie G."/>
            <person name="Haft D.H."/>
            <person name="Sait M."/>
            <person name="Badger J."/>
            <person name="Barabote R.D."/>
            <person name="Bradley B."/>
            <person name="Brettin T.S."/>
            <person name="Brinkac L.M."/>
            <person name="Bruce D."/>
            <person name="Creasy T."/>
            <person name="Daugherty S.C."/>
            <person name="Davidsen T.M."/>
            <person name="DeBoy R.T."/>
            <person name="Detter J.C."/>
            <person name="Dodson R.J."/>
            <person name="Durkin A.S."/>
            <person name="Ganapathy A."/>
            <person name="Gwinn-Giglio M."/>
            <person name="Han C.S."/>
            <person name="Khouri H."/>
            <person name="Kiss H."/>
            <person name="Kothari S.P."/>
            <person name="Madupu R."/>
            <person name="Nelson K.E."/>
            <person name="Nelson W.C."/>
            <person name="Paulsen I."/>
            <person name="Penn K."/>
            <person name="Ren Q."/>
            <person name="Rosovitz M.J."/>
            <person name="Selengut J.D."/>
            <person name="Shrivastava S."/>
            <person name="Sullivan S.A."/>
            <person name="Tapia R."/>
            <person name="Thompson L.S."/>
            <person name="Watkins K.L."/>
            <person name="Yang Q."/>
            <person name="Yu C."/>
            <person name="Zafar N."/>
            <person name="Zhou L."/>
            <person name="Kuske C.R."/>
        </authorList>
    </citation>
    <scope>NUCLEOTIDE SEQUENCE [LARGE SCALE GENOMIC DNA]</scope>
    <source>
        <strain evidence="2 3">Ellin345</strain>
    </source>
</reference>
<evidence type="ECO:0000313" key="2">
    <source>
        <dbReference type="EMBL" id="ABF42572.1"/>
    </source>
</evidence>
<feature type="transmembrane region" description="Helical" evidence="1">
    <location>
        <begin position="344"/>
        <end position="362"/>
    </location>
</feature>
<dbReference type="KEGG" id="aba:Acid345_3571"/>
<feature type="transmembrane region" description="Helical" evidence="1">
    <location>
        <begin position="418"/>
        <end position="442"/>
    </location>
</feature>
<evidence type="ECO:0000313" key="3">
    <source>
        <dbReference type="Proteomes" id="UP000002432"/>
    </source>
</evidence>
<dbReference type="RefSeq" id="WP_011524371.1">
    <property type="nucleotide sequence ID" value="NC_008009.1"/>
</dbReference>
<dbReference type="HOGENOM" id="CLU_473909_0_0_0"/>
<proteinExistence type="predicted"/>
<sequence>MISRAQFTTVAWLRWRAFRNGLRSRRGKAEAFSGIFMLILMLMFGFGPSIGYAFGSYYAISHHEPRMLAIFFWITFFYWQLVPTIAISVSDVFDTTSFLRFPVSLSTYYALWLAFGSLDPALIVPTLWLFGIFCGVAFANPLLIPWTLLVLAAFAVSNLILSRMIIAYVERWMAKRKTREIVGALLAFSGVGFQLIIRGVERVAPHNLNSPLYLTLTSLQQSLPPGAAANSLTSGLPHSLGYFAILCAYIAVFGVILAFRLSGQYRGENFSEAAAKTKVEKRPIERHRGWLALPDPVGAVFEKEVRTLAGTQQIWLVLLSPFIMLLIFGTIGSGHNNSFTRSHWTLPLGAAYGLLSLSSYFCNSFSGEQGGIQFLYLAPVRFREIMIGKNLAHGLLASLQFLLFAVALSFFAPPSPAMFALTLAAMTFAVFANLCAGNLLSFYFPRKVDFSRLNQKGSSATGLFMLGIQIATIAVATPIFLAAFYFHSDWIAVLGFVILALIAYVLYRTLLNSVDSVALAKRESLISELTKAA</sequence>
<feature type="transmembrane region" description="Helical" evidence="1">
    <location>
        <begin position="463"/>
        <end position="484"/>
    </location>
</feature>
<keyword evidence="3" id="KW-1185">Reference proteome</keyword>
<feature type="transmembrane region" description="Helical" evidence="1">
    <location>
        <begin position="67"/>
        <end position="86"/>
    </location>
</feature>
<protein>
    <recommendedName>
        <fullName evidence="4">ABC-2 type transport system permease protein</fullName>
    </recommendedName>
</protein>
<evidence type="ECO:0000256" key="1">
    <source>
        <dbReference type="SAM" id="Phobius"/>
    </source>
</evidence>
<accession>Q1IKM8</accession>
<feature type="transmembrane region" description="Helical" evidence="1">
    <location>
        <begin position="391"/>
        <end position="412"/>
    </location>
</feature>
<dbReference type="eggNOG" id="ENOG502ZCIM">
    <property type="taxonomic scope" value="Bacteria"/>
</dbReference>
<gene>
    <name evidence="2" type="ordered locus">Acid345_3571</name>
</gene>